<dbReference type="PANTHER" id="PTHR35024">
    <property type="entry name" value="HYPOTHETICAL CYTOSOLIC PROTEIN"/>
    <property type="match status" value="1"/>
</dbReference>
<dbReference type="Pfam" id="PF04519">
    <property type="entry name" value="Bactofilin"/>
    <property type="match status" value="1"/>
</dbReference>
<proteinExistence type="inferred from homology"/>
<dbReference type="EMBL" id="FYEX01000002">
    <property type="protein sequence ID" value="SNC72550.1"/>
    <property type="molecule type" value="Genomic_DNA"/>
</dbReference>
<organism evidence="2 3">
    <name type="scientific">Polynucleobacter victoriensis</name>
    <dbReference type="NCBI Taxonomy" id="2049319"/>
    <lineage>
        <taxon>Bacteria</taxon>
        <taxon>Pseudomonadati</taxon>
        <taxon>Pseudomonadota</taxon>
        <taxon>Betaproteobacteria</taxon>
        <taxon>Burkholderiales</taxon>
        <taxon>Burkholderiaceae</taxon>
        <taxon>Polynucleobacter</taxon>
    </lineage>
</organism>
<dbReference type="OrthoDB" id="8903691at2"/>
<gene>
    <name evidence="2" type="ORF">SAMN06295916_1645</name>
</gene>
<dbReference type="Proteomes" id="UP000197215">
    <property type="component" value="Unassembled WGS sequence"/>
</dbReference>
<dbReference type="RefSeq" id="WP_088813566.1">
    <property type="nucleotide sequence ID" value="NZ_FYEX01000002.1"/>
</dbReference>
<evidence type="ECO:0000256" key="1">
    <source>
        <dbReference type="ARBA" id="ARBA00044755"/>
    </source>
</evidence>
<reference evidence="2 3" key="1">
    <citation type="submission" date="2017-06" db="EMBL/GenBank/DDBJ databases">
        <authorList>
            <person name="Kim H.J."/>
            <person name="Triplett B.A."/>
        </authorList>
    </citation>
    <scope>NUCLEOTIDE SEQUENCE [LARGE SCALE GENOMIC DNA]</scope>
    <source>
        <strain evidence="2 3">MWH-VicM1</strain>
    </source>
</reference>
<keyword evidence="3" id="KW-1185">Reference proteome</keyword>
<dbReference type="PANTHER" id="PTHR35024:SF4">
    <property type="entry name" value="POLYMER-FORMING CYTOSKELETAL PROTEIN"/>
    <property type="match status" value="1"/>
</dbReference>
<accession>A0A212U321</accession>
<evidence type="ECO:0000313" key="3">
    <source>
        <dbReference type="Proteomes" id="UP000197215"/>
    </source>
</evidence>
<sequence length="142" mass="15417">MFGKRKTSLLLPTNERFDTLIGKSSEIYGRMVVGDSLRVDGKVVGNIECEDNSKVTVAIGESGEVVGDIFAYRVMVAGKVEGNIYATERVEFHQTAQVRGDVTYGSIGIEHGAKVVGLVIQGIDKKTANQASDLIRAVQDRR</sequence>
<evidence type="ECO:0000313" key="2">
    <source>
        <dbReference type="EMBL" id="SNC72550.1"/>
    </source>
</evidence>
<dbReference type="InterPro" id="IPR007607">
    <property type="entry name" value="BacA/B"/>
</dbReference>
<comment type="similarity">
    <text evidence="1">Belongs to the bactofilin family.</text>
</comment>
<dbReference type="AlphaFoldDB" id="A0A212U321"/>
<name>A0A212U321_9BURK</name>
<protein>
    <submittedName>
        <fullName evidence="2">Polymer-forming protein</fullName>
    </submittedName>
</protein>